<dbReference type="EMBL" id="CP003940">
    <property type="protein sequence ID" value="AFZ47090.1"/>
    <property type="molecule type" value="Genomic_DNA"/>
</dbReference>
<dbReference type="AlphaFoldDB" id="K9YL03"/>
<feature type="compositionally biased region" description="Basic residues" evidence="4">
    <location>
        <begin position="299"/>
        <end position="308"/>
    </location>
</feature>
<dbReference type="HOGENOM" id="CLU_923530_0_0_3"/>
<keyword evidence="6" id="KW-0346">Stress response</keyword>
<evidence type="ECO:0000256" key="3">
    <source>
        <dbReference type="ARBA" id="ARBA00022824"/>
    </source>
</evidence>
<dbReference type="InterPro" id="IPR036869">
    <property type="entry name" value="J_dom_sf"/>
</dbReference>
<dbReference type="Proteomes" id="UP000010483">
    <property type="component" value="Chromosome"/>
</dbReference>
<comment type="subcellular location">
    <subcellularLocation>
        <location evidence="1">Endoplasmic reticulum</location>
    </subcellularLocation>
</comment>
<evidence type="ECO:0000256" key="2">
    <source>
        <dbReference type="ARBA" id="ARBA00022729"/>
    </source>
</evidence>
<dbReference type="SMART" id="SM00271">
    <property type="entry name" value="DnaJ"/>
    <property type="match status" value="1"/>
</dbReference>
<proteinExistence type="predicted"/>
<evidence type="ECO:0000256" key="1">
    <source>
        <dbReference type="ARBA" id="ARBA00004240"/>
    </source>
</evidence>
<dbReference type="InterPro" id="IPR051727">
    <property type="entry name" value="DnaJ_C3_Co-chaperones"/>
</dbReference>
<dbReference type="eggNOG" id="COG2214">
    <property type="taxonomic scope" value="Bacteria"/>
</dbReference>
<sequence>MMNINVKYGLFKYEVKDYYSILGVPIDANPKDIRLRYLKIAYQLHPDTCQAETPEEKEKASQILSKLVNPAYENLYKDKLRKECQLILAETGRRLAAQKDDITISTEIAKTLHQEQKNRNKLYHELVAKIATDQYQDINTVITKIALISELNMVYLMLQNDTERRQNVSRSSSSVGKIESTEPIITQQPASETTPQAQPTQAQNSTETNPTQNRLERLIYNAEEAAKIGNLEQAILDMREALKVDNANPQVHGLIAYYYYKQGNQTYGKIHYGKAFSLNPNEPIVKKIKEEFLEPEKKTKGKPTKGKGKNKDGKKEAPKIFGIRLW</sequence>
<dbReference type="Gene3D" id="1.25.40.10">
    <property type="entry name" value="Tetratricopeptide repeat domain"/>
    <property type="match status" value="1"/>
</dbReference>
<dbReference type="Gene3D" id="1.10.287.110">
    <property type="entry name" value="DnaJ domain"/>
    <property type="match status" value="1"/>
</dbReference>
<dbReference type="InterPro" id="IPR001623">
    <property type="entry name" value="DnaJ_domain"/>
</dbReference>
<dbReference type="Pfam" id="PF00226">
    <property type="entry name" value="DnaJ"/>
    <property type="match status" value="1"/>
</dbReference>
<gene>
    <name evidence="6" type="ordered locus">Cyast_1121</name>
</gene>
<feature type="domain" description="J" evidence="5">
    <location>
        <begin position="17"/>
        <end position="88"/>
    </location>
</feature>
<dbReference type="GO" id="GO:0051087">
    <property type="term" value="F:protein-folding chaperone binding"/>
    <property type="evidence" value="ECO:0007669"/>
    <property type="project" value="TreeGrafter"/>
</dbReference>
<dbReference type="PANTHER" id="PTHR44140:SF2">
    <property type="entry name" value="LD25575P"/>
    <property type="match status" value="1"/>
</dbReference>
<evidence type="ECO:0000256" key="4">
    <source>
        <dbReference type="SAM" id="MobiDB-lite"/>
    </source>
</evidence>
<keyword evidence="2" id="KW-0732">Signal</keyword>
<dbReference type="GO" id="GO:0051787">
    <property type="term" value="F:misfolded protein binding"/>
    <property type="evidence" value="ECO:0007669"/>
    <property type="project" value="TreeGrafter"/>
</dbReference>
<accession>K9YL03</accession>
<evidence type="ECO:0000313" key="7">
    <source>
        <dbReference type="Proteomes" id="UP000010483"/>
    </source>
</evidence>
<evidence type="ECO:0000259" key="5">
    <source>
        <dbReference type="PROSITE" id="PS50076"/>
    </source>
</evidence>
<organism evidence="6 7">
    <name type="scientific">Cyanobacterium stanieri (strain ATCC 29140 / PCC 7202)</name>
    <dbReference type="NCBI Taxonomy" id="292563"/>
    <lineage>
        <taxon>Bacteria</taxon>
        <taxon>Bacillati</taxon>
        <taxon>Cyanobacteriota</taxon>
        <taxon>Cyanophyceae</taxon>
        <taxon>Oscillatoriophycideae</taxon>
        <taxon>Chroococcales</taxon>
        <taxon>Geminocystaceae</taxon>
        <taxon>Cyanobacterium</taxon>
    </lineage>
</organism>
<dbReference type="KEGG" id="csn:Cyast_1121"/>
<keyword evidence="7" id="KW-1185">Reference proteome</keyword>
<feature type="region of interest" description="Disordered" evidence="4">
    <location>
        <begin position="292"/>
        <end position="326"/>
    </location>
</feature>
<feature type="region of interest" description="Disordered" evidence="4">
    <location>
        <begin position="163"/>
        <end position="213"/>
    </location>
</feature>
<dbReference type="GO" id="GO:0034975">
    <property type="term" value="P:protein folding in endoplasmic reticulum"/>
    <property type="evidence" value="ECO:0007669"/>
    <property type="project" value="TreeGrafter"/>
</dbReference>
<dbReference type="STRING" id="292563.Cyast_1121"/>
<dbReference type="SUPFAM" id="SSF48452">
    <property type="entry name" value="TPR-like"/>
    <property type="match status" value="1"/>
</dbReference>
<reference evidence="7" key="1">
    <citation type="journal article" date="2013" name="Proc. Natl. Acad. Sci. U.S.A.">
        <title>Improving the coverage of the cyanobacterial phylum using diversity-driven genome sequencing.</title>
        <authorList>
            <person name="Shih P.M."/>
            <person name="Wu D."/>
            <person name="Latifi A."/>
            <person name="Axen S.D."/>
            <person name="Fewer D.P."/>
            <person name="Talla E."/>
            <person name="Calteau A."/>
            <person name="Cai F."/>
            <person name="Tandeau de Marsac N."/>
            <person name="Rippka R."/>
            <person name="Herdman M."/>
            <person name="Sivonen K."/>
            <person name="Coursin T."/>
            <person name="Laurent T."/>
            <person name="Goodwin L."/>
            <person name="Nolan M."/>
            <person name="Davenport K.W."/>
            <person name="Han C.S."/>
            <person name="Rubin E.M."/>
            <person name="Eisen J.A."/>
            <person name="Woyke T."/>
            <person name="Gugger M."/>
            <person name="Kerfeld C.A."/>
        </authorList>
    </citation>
    <scope>NUCLEOTIDE SEQUENCE [LARGE SCALE GENOMIC DNA]</scope>
    <source>
        <strain evidence="7">ATCC 29140 / PCC 7202</strain>
    </source>
</reference>
<dbReference type="InterPro" id="IPR011990">
    <property type="entry name" value="TPR-like_helical_dom_sf"/>
</dbReference>
<keyword evidence="3" id="KW-0256">Endoplasmic reticulum</keyword>
<protein>
    <submittedName>
        <fullName evidence="6">Heat shock protein DnaJ domain protein</fullName>
    </submittedName>
</protein>
<dbReference type="SUPFAM" id="SSF46565">
    <property type="entry name" value="Chaperone J-domain"/>
    <property type="match status" value="1"/>
</dbReference>
<dbReference type="PROSITE" id="PS50076">
    <property type="entry name" value="DNAJ_2"/>
    <property type="match status" value="1"/>
</dbReference>
<name>K9YL03_CYASC</name>
<dbReference type="BioCyc" id="CSTA292563:G1353-1131-MONOMER"/>
<dbReference type="CDD" id="cd06257">
    <property type="entry name" value="DnaJ"/>
    <property type="match status" value="1"/>
</dbReference>
<feature type="compositionally biased region" description="Polar residues" evidence="4">
    <location>
        <begin position="204"/>
        <end position="213"/>
    </location>
</feature>
<evidence type="ECO:0000313" key="6">
    <source>
        <dbReference type="EMBL" id="AFZ47090.1"/>
    </source>
</evidence>
<dbReference type="PANTHER" id="PTHR44140">
    <property type="entry name" value="LD25575P"/>
    <property type="match status" value="1"/>
</dbReference>
<feature type="compositionally biased region" description="Low complexity" evidence="4">
    <location>
        <begin position="186"/>
        <end position="203"/>
    </location>
</feature>
<feature type="compositionally biased region" description="Basic and acidic residues" evidence="4">
    <location>
        <begin position="309"/>
        <end position="318"/>
    </location>
</feature>